<dbReference type="Gene3D" id="1.25.40.590">
    <property type="entry name" value="Type IV / VI secretion system, DotU"/>
    <property type="match status" value="1"/>
</dbReference>
<dbReference type="OrthoDB" id="345640at2"/>
<dbReference type="AlphaFoldDB" id="A0A4Y4F6H5"/>
<evidence type="ECO:0000259" key="2">
    <source>
        <dbReference type="Pfam" id="PF09850"/>
    </source>
</evidence>
<keyword evidence="1" id="KW-1133">Transmembrane helix</keyword>
<feature type="domain" description="Type IV / VI secretion system DotU" evidence="2">
    <location>
        <begin position="49"/>
        <end position="251"/>
    </location>
</feature>
<reference evidence="3 4" key="1">
    <citation type="submission" date="2019-06" db="EMBL/GenBank/DDBJ databases">
        <title>Whole genome shotgun sequence of Halomonas halmophila NBRC 15537.</title>
        <authorList>
            <person name="Hosoyama A."/>
            <person name="Uohara A."/>
            <person name="Ohji S."/>
            <person name="Ichikawa N."/>
        </authorList>
    </citation>
    <scope>NUCLEOTIDE SEQUENCE [LARGE SCALE GENOMIC DNA]</scope>
    <source>
        <strain evidence="3 4">NBRC 15537</strain>
    </source>
</reference>
<keyword evidence="1" id="KW-0812">Transmembrane</keyword>
<sequence>MSTLVSSDATRHEDTINPEGLDWLVHGHAGHLDADEDYWFRLRGHSINPLVDAASPLLGMVVRIRHVEQVENIERLYRQVVEEVSSIEVELTEQGYDRPTLLAYRYVLCSFIDEAVMATPWGNQSAWAAHSLLARFHNETWGGEKVFSILSRLRQEPRRYRDMLAFIYLCLCLGFEGRYKVRSHGKDEYDQILRELGDQLASLDHHEDDLLTHPLDNVQNTSRRQGENMPLWGIFAIFAGMMLVIYLGLSISLEHQADQVGALLDRITN</sequence>
<evidence type="ECO:0000313" key="4">
    <source>
        <dbReference type="Proteomes" id="UP000319812"/>
    </source>
</evidence>
<dbReference type="InterPro" id="IPR038522">
    <property type="entry name" value="T4/T6SS_DotU_sf"/>
</dbReference>
<organism evidence="3 4">
    <name type="scientific">Halomonas halmophila</name>
    <dbReference type="NCBI Taxonomy" id="252"/>
    <lineage>
        <taxon>Bacteria</taxon>
        <taxon>Pseudomonadati</taxon>
        <taxon>Pseudomonadota</taxon>
        <taxon>Gammaproteobacteria</taxon>
        <taxon>Oceanospirillales</taxon>
        <taxon>Halomonadaceae</taxon>
        <taxon>Halomonas</taxon>
    </lineage>
</organism>
<evidence type="ECO:0000256" key="1">
    <source>
        <dbReference type="SAM" id="Phobius"/>
    </source>
</evidence>
<comment type="caution">
    <text evidence="3">The sequence shown here is derived from an EMBL/GenBank/DDBJ whole genome shotgun (WGS) entry which is preliminary data.</text>
</comment>
<dbReference type="Pfam" id="PF09850">
    <property type="entry name" value="DotU"/>
    <property type="match status" value="1"/>
</dbReference>
<keyword evidence="1" id="KW-0472">Membrane</keyword>
<evidence type="ECO:0000313" key="3">
    <source>
        <dbReference type="EMBL" id="GED22711.1"/>
    </source>
</evidence>
<dbReference type="PANTHER" id="PTHR38033:SF1">
    <property type="entry name" value="DOTU FAMILY TYPE IV_VI SECRETION SYSTEM PROTEIN"/>
    <property type="match status" value="1"/>
</dbReference>
<name>A0A4Y4F6H5_9GAMM</name>
<proteinExistence type="predicted"/>
<feature type="transmembrane region" description="Helical" evidence="1">
    <location>
        <begin position="229"/>
        <end position="249"/>
    </location>
</feature>
<dbReference type="RefSeq" id="WP_141319710.1">
    <property type="nucleotide sequence ID" value="NZ_BJOC01000021.1"/>
</dbReference>
<dbReference type="EMBL" id="BJOC01000021">
    <property type="protein sequence ID" value="GED22711.1"/>
    <property type="molecule type" value="Genomic_DNA"/>
</dbReference>
<dbReference type="InterPro" id="IPR017732">
    <property type="entry name" value="T4/T6SS_DotU"/>
</dbReference>
<accession>A0A4Y4F6H5</accession>
<dbReference type="NCBIfam" id="NF038228">
    <property type="entry name" value="IcmH_DotU_IVB"/>
    <property type="match status" value="1"/>
</dbReference>
<protein>
    <recommendedName>
        <fullName evidence="2">Type IV / VI secretion system DotU domain-containing protein</fullName>
    </recommendedName>
</protein>
<dbReference type="Proteomes" id="UP000319812">
    <property type="component" value="Unassembled WGS sequence"/>
</dbReference>
<keyword evidence="4" id="KW-1185">Reference proteome</keyword>
<dbReference type="NCBIfam" id="TIGR03349">
    <property type="entry name" value="IV_VI_DotU"/>
    <property type="match status" value="1"/>
</dbReference>
<dbReference type="PANTHER" id="PTHR38033">
    <property type="entry name" value="MEMBRANE PROTEIN-RELATED"/>
    <property type="match status" value="1"/>
</dbReference>
<gene>
    <name evidence="3" type="ORF">HHA01_16880</name>
</gene>